<organism evidence="2 3">
    <name type="scientific">Deinococcus aquiradiocola</name>
    <dbReference type="NCBI Taxonomy" id="393059"/>
    <lineage>
        <taxon>Bacteria</taxon>
        <taxon>Thermotogati</taxon>
        <taxon>Deinococcota</taxon>
        <taxon>Deinococci</taxon>
        <taxon>Deinococcales</taxon>
        <taxon>Deinococcaceae</taxon>
        <taxon>Deinococcus</taxon>
    </lineage>
</organism>
<dbReference type="AlphaFoldDB" id="A0A917PHS9"/>
<reference evidence="2" key="2">
    <citation type="submission" date="2020-09" db="EMBL/GenBank/DDBJ databases">
        <authorList>
            <person name="Sun Q."/>
            <person name="Ohkuma M."/>
        </authorList>
    </citation>
    <scope>NUCLEOTIDE SEQUENCE</scope>
    <source>
        <strain evidence="2">JCM 14371</strain>
    </source>
</reference>
<accession>A0A917PHS9</accession>
<evidence type="ECO:0000313" key="3">
    <source>
        <dbReference type="Proteomes" id="UP000635726"/>
    </source>
</evidence>
<feature type="region of interest" description="Disordered" evidence="1">
    <location>
        <begin position="1"/>
        <end position="44"/>
    </location>
</feature>
<protein>
    <submittedName>
        <fullName evidence="2">Uncharacterized protein</fullName>
    </submittedName>
</protein>
<name>A0A917PHS9_9DEIO</name>
<proteinExistence type="predicted"/>
<comment type="caution">
    <text evidence="2">The sequence shown here is derived from an EMBL/GenBank/DDBJ whole genome shotgun (WGS) entry which is preliminary data.</text>
</comment>
<evidence type="ECO:0000313" key="2">
    <source>
        <dbReference type="EMBL" id="GGJ79275.1"/>
    </source>
</evidence>
<dbReference type="EMBL" id="BMOE01000008">
    <property type="protein sequence ID" value="GGJ79275.1"/>
    <property type="molecule type" value="Genomic_DNA"/>
</dbReference>
<gene>
    <name evidence="2" type="ORF">GCM10008939_23880</name>
</gene>
<evidence type="ECO:0000256" key="1">
    <source>
        <dbReference type="SAM" id="MobiDB-lite"/>
    </source>
</evidence>
<reference evidence="2" key="1">
    <citation type="journal article" date="2014" name="Int. J. Syst. Evol. Microbiol.">
        <title>Complete genome sequence of Corynebacterium casei LMG S-19264T (=DSM 44701T), isolated from a smear-ripened cheese.</title>
        <authorList>
            <consortium name="US DOE Joint Genome Institute (JGI-PGF)"/>
            <person name="Walter F."/>
            <person name="Albersmeier A."/>
            <person name="Kalinowski J."/>
            <person name="Ruckert C."/>
        </authorList>
    </citation>
    <scope>NUCLEOTIDE SEQUENCE</scope>
    <source>
        <strain evidence="2">JCM 14371</strain>
    </source>
</reference>
<dbReference type="Proteomes" id="UP000635726">
    <property type="component" value="Unassembled WGS sequence"/>
</dbReference>
<keyword evidence="3" id="KW-1185">Reference proteome</keyword>
<sequence>MREEPRRAGAGGTQVRERDPWNEGTTAGRPGPGGTGTVGTRSGAAGVRAAVQDVTDDAGTGTAGLQVRLQVRLTPASSRSGFYARVSGRPLGAPQEFSDRQAFLRFLDRLADLGPD</sequence>